<feature type="compositionally biased region" description="Basic and acidic residues" evidence="1">
    <location>
        <begin position="530"/>
        <end position="548"/>
    </location>
</feature>
<evidence type="ECO:0000313" key="2">
    <source>
        <dbReference type="EMBL" id="OSX80086.1"/>
    </source>
</evidence>
<protein>
    <submittedName>
        <fullName evidence="2">Uncharacterized protein</fullName>
    </submittedName>
</protein>
<feature type="compositionally biased region" description="Gly residues" evidence="1">
    <location>
        <begin position="275"/>
        <end position="284"/>
    </location>
</feature>
<dbReference type="EMBL" id="KV918781">
    <property type="protein sequence ID" value="OSX80086.1"/>
    <property type="molecule type" value="Genomic_DNA"/>
</dbReference>
<dbReference type="Proteomes" id="UP000218209">
    <property type="component" value="Unassembled WGS sequence"/>
</dbReference>
<feature type="region of interest" description="Disordered" evidence="1">
    <location>
        <begin position="151"/>
        <end position="216"/>
    </location>
</feature>
<dbReference type="InterPro" id="IPR036191">
    <property type="entry name" value="RRF_sf"/>
</dbReference>
<dbReference type="SUPFAM" id="SSF55194">
    <property type="entry name" value="Ribosome recycling factor, RRF"/>
    <property type="match status" value="1"/>
</dbReference>
<feature type="compositionally biased region" description="Basic and acidic residues" evidence="1">
    <location>
        <begin position="687"/>
        <end position="701"/>
    </location>
</feature>
<feature type="compositionally biased region" description="Basic residues" evidence="1">
    <location>
        <begin position="325"/>
        <end position="339"/>
    </location>
</feature>
<dbReference type="AlphaFoldDB" id="A0A1X6PH57"/>
<name>A0A1X6PH57_PORUM</name>
<feature type="compositionally biased region" description="Basic and acidic residues" evidence="1">
    <location>
        <begin position="450"/>
        <end position="465"/>
    </location>
</feature>
<organism evidence="2 3">
    <name type="scientific">Porphyra umbilicalis</name>
    <name type="common">Purple laver</name>
    <name type="synonym">Red alga</name>
    <dbReference type="NCBI Taxonomy" id="2786"/>
    <lineage>
        <taxon>Eukaryota</taxon>
        <taxon>Rhodophyta</taxon>
        <taxon>Bangiophyceae</taxon>
        <taxon>Bangiales</taxon>
        <taxon>Bangiaceae</taxon>
        <taxon>Porphyra</taxon>
    </lineage>
</organism>
<feature type="compositionally biased region" description="Basic and acidic residues" evidence="1">
    <location>
        <begin position="499"/>
        <end position="522"/>
    </location>
</feature>
<feature type="region of interest" description="Disordered" evidence="1">
    <location>
        <begin position="436"/>
        <end position="596"/>
    </location>
</feature>
<feature type="compositionally biased region" description="Low complexity" evidence="1">
    <location>
        <begin position="285"/>
        <end position="313"/>
    </location>
</feature>
<feature type="compositionally biased region" description="Low complexity" evidence="1">
    <location>
        <begin position="260"/>
        <end position="274"/>
    </location>
</feature>
<accession>A0A1X6PH57</accession>
<gene>
    <name evidence="2" type="ORF">BU14_0060s0051</name>
</gene>
<feature type="region of interest" description="Disordered" evidence="1">
    <location>
        <begin position="43"/>
        <end position="71"/>
    </location>
</feature>
<feature type="compositionally biased region" description="Gly residues" evidence="1">
    <location>
        <begin position="314"/>
        <end position="323"/>
    </location>
</feature>
<feature type="compositionally biased region" description="Low complexity" evidence="1">
    <location>
        <begin position="552"/>
        <end position="561"/>
    </location>
</feature>
<sequence>MARTRGCSTACGCARMVGRPPWRTSPPWPSATAPCAWPSTIRRSAGRWTRPSGGRGSASTRRRWGGGGLTVRVPRASDATRAEMAKTAARAGEAARIAIRSARRPLHDGVRGVDDERRRKALGKALERVTEGALGGSPPPWRKRWLRLRGGCQPPRRRSRRASGRGTAVGAWGGTPGGVTRPPGRREENRYKRGAAGVSDGGPQTPASTTTLPAGDEPLAVAPLYNAARAVGARRHRARRGRGCPQTRRRLAAWPPPAPSGGAPPAAPPAAAHAGTGGGGGGGAPAADGASAEAAIKPPRGARGARGARATTHLGGGGNGNGVGARRRTHRRHGRRRRPRGGDAAARRGGARGRAGGGTRRRGAAAGRNGARHLNPWRRADGGGGGAGARGRSPRARLRRVLLPVINRVVLVGGGATAAVAAAVCYPTPPAPAPAFAPPPLVQHRQQPVEPRRPHADRQQAVDARRPRRGHGNGQVRRQQIVGRHPRRRPRRVAPPVDGRGERVQPRPRRGPDGRGGAERARPPPVDGQDGPRPRRDFGRWQHGERVNARFRQLAQRPAGGARRRPRRRRRQRRRCRRGEKIPPGGRERKDGEPHIVGPVRAFGARRARREEAGLDDRVEDGTKVVHVEGGARRRRRPRGGGGAEEAALGGHRLGRQLANVHPTVALRAVDNGGAAVAAHVDPVGGAEEHQHRRPMHDDRPAAVAAAASGHAAPPHAAGRHGADRRRVAHVARACARRAPVK</sequence>
<feature type="region of interest" description="Disordered" evidence="1">
    <location>
        <begin position="629"/>
        <end position="648"/>
    </location>
</feature>
<reference evidence="2 3" key="1">
    <citation type="submission" date="2017-03" db="EMBL/GenBank/DDBJ databases">
        <title>WGS assembly of Porphyra umbilicalis.</title>
        <authorList>
            <person name="Brawley S.H."/>
            <person name="Blouin N.A."/>
            <person name="Ficko-Blean E."/>
            <person name="Wheeler G.L."/>
            <person name="Lohr M."/>
            <person name="Goodson H.V."/>
            <person name="Jenkins J.W."/>
            <person name="Blaby-Haas C.E."/>
            <person name="Helliwell K.E."/>
            <person name="Chan C."/>
            <person name="Marriage T."/>
            <person name="Bhattacharya D."/>
            <person name="Klein A.S."/>
            <person name="Badis Y."/>
            <person name="Brodie J."/>
            <person name="Cao Y."/>
            <person name="Collen J."/>
            <person name="Dittami S.M."/>
            <person name="Gachon C.M."/>
            <person name="Green B.R."/>
            <person name="Karpowicz S."/>
            <person name="Kim J.W."/>
            <person name="Kudahl U."/>
            <person name="Lin S."/>
            <person name="Michel G."/>
            <person name="Mittag M."/>
            <person name="Olson B.J."/>
            <person name="Pangilinan J."/>
            <person name="Peng Y."/>
            <person name="Qiu H."/>
            <person name="Shu S."/>
            <person name="Singer J.T."/>
            <person name="Smith A.G."/>
            <person name="Sprecher B.N."/>
            <person name="Wagner V."/>
            <person name="Wang W."/>
            <person name="Wang Z.-Y."/>
            <person name="Yan J."/>
            <person name="Yarish C."/>
            <person name="Zoeuner-Riek S."/>
            <person name="Zhuang Y."/>
            <person name="Zou Y."/>
            <person name="Lindquist E.A."/>
            <person name="Grimwood J."/>
            <person name="Barry K."/>
            <person name="Rokhsar D.S."/>
            <person name="Schmutz J."/>
            <person name="Stiller J.W."/>
            <person name="Grossman A.R."/>
            <person name="Prochnik S.E."/>
        </authorList>
    </citation>
    <scope>NUCLEOTIDE SEQUENCE [LARGE SCALE GENOMIC DNA]</scope>
    <source>
        <strain evidence="2">4086291</strain>
    </source>
</reference>
<evidence type="ECO:0000313" key="3">
    <source>
        <dbReference type="Proteomes" id="UP000218209"/>
    </source>
</evidence>
<feature type="compositionally biased region" description="Low complexity" evidence="1">
    <location>
        <begin position="702"/>
        <end position="717"/>
    </location>
</feature>
<feature type="non-terminal residue" evidence="2">
    <location>
        <position position="742"/>
    </location>
</feature>
<feature type="region of interest" description="Disordered" evidence="1">
    <location>
        <begin position="230"/>
        <end position="393"/>
    </location>
</feature>
<feature type="compositionally biased region" description="Basic residues" evidence="1">
    <location>
        <begin position="562"/>
        <end position="578"/>
    </location>
</feature>
<feature type="compositionally biased region" description="Basic residues" evidence="1">
    <location>
        <begin position="232"/>
        <end position="251"/>
    </location>
</feature>
<keyword evidence="3" id="KW-1185">Reference proteome</keyword>
<feature type="region of interest" description="Disordered" evidence="1">
    <location>
        <begin position="686"/>
        <end position="726"/>
    </location>
</feature>
<evidence type="ECO:0000256" key="1">
    <source>
        <dbReference type="SAM" id="MobiDB-lite"/>
    </source>
</evidence>
<proteinExistence type="predicted"/>